<feature type="transmembrane region" description="Helical" evidence="1">
    <location>
        <begin position="30"/>
        <end position="49"/>
    </location>
</feature>
<evidence type="ECO:0000313" key="3">
    <source>
        <dbReference type="EMBL" id="QTE29789.1"/>
    </source>
</evidence>
<keyword evidence="1" id="KW-0812">Transmembrane</keyword>
<evidence type="ECO:0000259" key="2">
    <source>
        <dbReference type="Pfam" id="PF03703"/>
    </source>
</evidence>
<dbReference type="PANTHER" id="PTHR34473:SF3">
    <property type="entry name" value="TRANSMEMBRANE PROTEIN-RELATED"/>
    <property type="match status" value="1"/>
</dbReference>
<proteinExistence type="predicted"/>
<feature type="transmembrane region" description="Helical" evidence="1">
    <location>
        <begin position="55"/>
        <end position="74"/>
    </location>
</feature>
<keyword evidence="1" id="KW-1133">Transmembrane helix</keyword>
<reference evidence="3" key="1">
    <citation type="submission" date="2021-03" db="EMBL/GenBank/DDBJ databases">
        <title>Pengzhenrongella sicca gen. nov., sp. nov., a new member of suborder Micrococcineae isolated from High-Arctic tundra soil.</title>
        <authorList>
            <person name="Peng F."/>
        </authorList>
    </citation>
    <scope>NUCLEOTIDE SEQUENCE</scope>
    <source>
        <strain evidence="3">LRZ-2</strain>
    </source>
</reference>
<dbReference type="KEGG" id="psic:J4E96_01725"/>
<dbReference type="Proteomes" id="UP000663937">
    <property type="component" value="Chromosome"/>
</dbReference>
<dbReference type="PANTHER" id="PTHR34473">
    <property type="entry name" value="UPF0699 TRANSMEMBRANE PROTEIN YDBS"/>
    <property type="match status" value="1"/>
</dbReference>
<dbReference type="Pfam" id="PF03703">
    <property type="entry name" value="bPH_2"/>
    <property type="match status" value="1"/>
</dbReference>
<protein>
    <submittedName>
        <fullName evidence="3">PH domain-containing protein</fullName>
    </submittedName>
</protein>
<dbReference type="AlphaFoldDB" id="A0A8A4ZFK4"/>
<sequence>MTTNAMQAGPFDPPQVVWVPVSARLASARLASMGISVGIPFVGAVVAAALTSIAWLWAIPAVLALLGVWLLWLIPRQVRAVGYAERADDLLIRKGIMFRSMVVVPYGRMQYVDVEAGPLARAFGIASVQLHTASQGTDAVIDGLPPEEAARLRDQLASRGEARLAGL</sequence>
<name>A0A8A4ZFK4_9MICO</name>
<dbReference type="InterPro" id="IPR005182">
    <property type="entry name" value="YdbS-like_PH"/>
</dbReference>
<evidence type="ECO:0000256" key="1">
    <source>
        <dbReference type="SAM" id="Phobius"/>
    </source>
</evidence>
<evidence type="ECO:0000313" key="4">
    <source>
        <dbReference type="Proteomes" id="UP000663937"/>
    </source>
</evidence>
<dbReference type="RefSeq" id="WP_227424092.1">
    <property type="nucleotide sequence ID" value="NZ_CP071868.1"/>
</dbReference>
<organism evidence="3 4">
    <name type="scientific">Pengzhenrongella sicca</name>
    <dbReference type="NCBI Taxonomy" id="2819238"/>
    <lineage>
        <taxon>Bacteria</taxon>
        <taxon>Bacillati</taxon>
        <taxon>Actinomycetota</taxon>
        <taxon>Actinomycetes</taxon>
        <taxon>Micrococcales</taxon>
        <taxon>Pengzhenrongella</taxon>
    </lineage>
</organism>
<keyword evidence="4" id="KW-1185">Reference proteome</keyword>
<gene>
    <name evidence="3" type="ORF">J4E96_01725</name>
</gene>
<accession>A0A8A4ZFK4</accession>
<dbReference type="EMBL" id="CP071868">
    <property type="protein sequence ID" value="QTE29789.1"/>
    <property type="molecule type" value="Genomic_DNA"/>
</dbReference>
<keyword evidence="1" id="KW-0472">Membrane</keyword>
<feature type="domain" description="YdbS-like PH" evidence="2">
    <location>
        <begin position="79"/>
        <end position="156"/>
    </location>
</feature>